<evidence type="ECO:0000259" key="7">
    <source>
        <dbReference type="PROSITE" id="PS51123"/>
    </source>
</evidence>
<comment type="subcellular location">
    <subcellularLocation>
        <location evidence="1">Cell outer membrane</location>
    </subcellularLocation>
</comment>
<feature type="domain" description="OmpA-like" evidence="7">
    <location>
        <begin position="550"/>
        <end position="665"/>
    </location>
</feature>
<dbReference type="EMBL" id="VORB01000004">
    <property type="protein sequence ID" value="TXC81349.1"/>
    <property type="molecule type" value="Genomic_DNA"/>
</dbReference>
<dbReference type="InterPro" id="IPR011042">
    <property type="entry name" value="6-blade_b-propeller_TolB-like"/>
</dbReference>
<dbReference type="InterPro" id="IPR006664">
    <property type="entry name" value="OMP_bac"/>
</dbReference>
<evidence type="ECO:0000256" key="4">
    <source>
        <dbReference type="PROSITE-ProRule" id="PRU00473"/>
    </source>
</evidence>
<dbReference type="GO" id="GO:0009279">
    <property type="term" value="C:cell outer membrane"/>
    <property type="evidence" value="ECO:0007669"/>
    <property type="project" value="UniProtKB-SubCell"/>
</dbReference>
<comment type="caution">
    <text evidence="8">The sequence shown here is derived from an EMBL/GenBank/DDBJ whole genome shotgun (WGS) entry which is preliminary data.</text>
</comment>
<dbReference type="PROSITE" id="PS51123">
    <property type="entry name" value="OMPA_2"/>
    <property type="match status" value="1"/>
</dbReference>
<keyword evidence="2 4" id="KW-0472">Membrane</keyword>
<evidence type="ECO:0000256" key="2">
    <source>
        <dbReference type="ARBA" id="ARBA00023136"/>
    </source>
</evidence>
<reference evidence="8 9" key="1">
    <citation type="submission" date="2019-08" db="EMBL/GenBank/DDBJ databases">
        <title>Genome of Luteibaculum oceani JCM 18817.</title>
        <authorList>
            <person name="Bowman J.P."/>
        </authorList>
    </citation>
    <scope>NUCLEOTIDE SEQUENCE [LARGE SCALE GENOMIC DNA]</scope>
    <source>
        <strain evidence="8 9">JCM 18817</strain>
    </source>
</reference>
<dbReference type="InterPro" id="IPR006665">
    <property type="entry name" value="OmpA-like"/>
</dbReference>
<dbReference type="InterPro" id="IPR036737">
    <property type="entry name" value="OmpA-like_sf"/>
</dbReference>
<proteinExistence type="predicted"/>
<evidence type="ECO:0000313" key="9">
    <source>
        <dbReference type="Proteomes" id="UP000321168"/>
    </source>
</evidence>
<feature type="region of interest" description="Disordered" evidence="5">
    <location>
        <begin position="640"/>
        <end position="665"/>
    </location>
</feature>
<dbReference type="SUPFAM" id="SSF103088">
    <property type="entry name" value="OmpA-like"/>
    <property type="match status" value="1"/>
</dbReference>
<feature type="signal peptide" evidence="6">
    <location>
        <begin position="1"/>
        <end position="22"/>
    </location>
</feature>
<dbReference type="PANTHER" id="PTHR30329:SF21">
    <property type="entry name" value="LIPOPROTEIN YIAD-RELATED"/>
    <property type="match status" value="1"/>
</dbReference>
<dbReference type="InterPro" id="IPR050330">
    <property type="entry name" value="Bact_OuterMem_StrucFunc"/>
</dbReference>
<dbReference type="OrthoDB" id="9809364at2"/>
<name>A0A5C6V8I4_9FLAO</name>
<keyword evidence="3" id="KW-0998">Cell outer membrane</keyword>
<dbReference type="Pfam" id="PF00691">
    <property type="entry name" value="OmpA"/>
    <property type="match status" value="1"/>
</dbReference>
<sequence length="665" mass="75097">MRTFIARSILFGVLLFLGNIIAAQETCDAPEGSRKIRSLVEEVMDTTKNSEERLSAAIALKRELPESKWALYQKTELQYWRNWSYQKPVEVLEDELLEIIETCIDQFPLSYYYLGNIAYLKGNPEEAKSRYQEFIKYSRGAENVPLIRLREAKESIGVLDFQAKVDEEAFEIKIYPLAGVNTADQEYLPAISPDNRTMFFTKKFPEKLLGEFRTVETEKLMSASRMGVENEFFQLSEMEHPFNSGKGNYGGLATELTGKEIFLTICNRSKSGYANCDIFRSEKRISAIEDGRVYYYWEEFDTLGTQINHPEQWESQPTISADGLTMLYSKYSDYTNGIDIYISKRDSIGGIWSDGKPLGGKVNTAGNEKAPFLHPDGETLYFSSDGHMGLGGYDLFVSRLKDGIWEKPRNLGKPINTEKDEHGLIVSTDGKYAYFASNTINSRGDYDIMTFELPDALRPEEIVVYKGFVDNPTDGATMELSTVDGKKIKDINVSSGDGMFATIVKKKDLKDPIVATVKKKGYAFTSELVDLENEKAGLIDSKKLGLKEIQTDEPYRINDINFSSNSYELTRSAKSVLMQFAEFLKINPSYSVDIQGHTDNIGGAAANKELSINRALAVKKYLISLGIKANRLGHVGFGQEQPLESNETEEGRAKNRRTEFVLRQR</sequence>
<evidence type="ECO:0000256" key="5">
    <source>
        <dbReference type="SAM" id="MobiDB-lite"/>
    </source>
</evidence>
<dbReference type="Proteomes" id="UP000321168">
    <property type="component" value="Unassembled WGS sequence"/>
</dbReference>
<evidence type="ECO:0000256" key="6">
    <source>
        <dbReference type="SAM" id="SignalP"/>
    </source>
</evidence>
<accession>A0A5C6V8I4</accession>
<dbReference type="AlphaFoldDB" id="A0A5C6V8I4"/>
<dbReference type="Gene3D" id="2.120.10.30">
    <property type="entry name" value="TolB, C-terminal domain"/>
    <property type="match status" value="1"/>
</dbReference>
<feature type="chain" id="PRO_5022986611" evidence="6">
    <location>
        <begin position="23"/>
        <end position="665"/>
    </location>
</feature>
<feature type="compositionally biased region" description="Basic and acidic residues" evidence="5">
    <location>
        <begin position="649"/>
        <end position="665"/>
    </location>
</feature>
<keyword evidence="9" id="KW-1185">Reference proteome</keyword>
<keyword evidence="6" id="KW-0732">Signal</keyword>
<dbReference type="RefSeq" id="WP_147014013.1">
    <property type="nucleotide sequence ID" value="NZ_VORB01000004.1"/>
</dbReference>
<gene>
    <name evidence="8" type="ORF">FRX97_04920</name>
</gene>
<dbReference type="Pfam" id="PF07676">
    <property type="entry name" value="PD40"/>
    <property type="match status" value="2"/>
</dbReference>
<evidence type="ECO:0000313" key="8">
    <source>
        <dbReference type="EMBL" id="TXC81349.1"/>
    </source>
</evidence>
<evidence type="ECO:0000256" key="1">
    <source>
        <dbReference type="ARBA" id="ARBA00004442"/>
    </source>
</evidence>
<organism evidence="8 9">
    <name type="scientific">Luteibaculum oceani</name>
    <dbReference type="NCBI Taxonomy" id="1294296"/>
    <lineage>
        <taxon>Bacteria</taxon>
        <taxon>Pseudomonadati</taxon>
        <taxon>Bacteroidota</taxon>
        <taxon>Flavobacteriia</taxon>
        <taxon>Flavobacteriales</taxon>
        <taxon>Luteibaculaceae</taxon>
        <taxon>Luteibaculum</taxon>
    </lineage>
</organism>
<dbReference type="SUPFAM" id="SSF82171">
    <property type="entry name" value="DPP6 N-terminal domain-like"/>
    <property type="match status" value="1"/>
</dbReference>
<dbReference type="CDD" id="cd07185">
    <property type="entry name" value="OmpA_C-like"/>
    <property type="match status" value="1"/>
</dbReference>
<dbReference type="PANTHER" id="PTHR30329">
    <property type="entry name" value="STATOR ELEMENT OF FLAGELLAR MOTOR COMPLEX"/>
    <property type="match status" value="1"/>
</dbReference>
<protein>
    <submittedName>
        <fullName evidence="8">OmpA family protein</fullName>
    </submittedName>
</protein>
<dbReference type="Gene3D" id="3.30.1330.60">
    <property type="entry name" value="OmpA-like domain"/>
    <property type="match status" value="1"/>
</dbReference>
<dbReference type="InterPro" id="IPR011659">
    <property type="entry name" value="WD40"/>
</dbReference>
<evidence type="ECO:0000256" key="3">
    <source>
        <dbReference type="ARBA" id="ARBA00023237"/>
    </source>
</evidence>
<dbReference type="PRINTS" id="PR01021">
    <property type="entry name" value="OMPADOMAIN"/>
</dbReference>